<gene>
    <name evidence="1" type="ORF">NQ314_016632</name>
</gene>
<protein>
    <recommendedName>
        <fullName evidence="3">DUF5641 domain-containing protein</fullName>
    </recommendedName>
</protein>
<evidence type="ECO:0000313" key="1">
    <source>
        <dbReference type="EMBL" id="KAJ8930551.1"/>
    </source>
</evidence>
<organism evidence="1 2">
    <name type="scientific">Rhamnusium bicolor</name>
    <dbReference type="NCBI Taxonomy" id="1586634"/>
    <lineage>
        <taxon>Eukaryota</taxon>
        <taxon>Metazoa</taxon>
        <taxon>Ecdysozoa</taxon>
        <taxon>Arthropoda</taxon>
        <taxon>Hexapoda</taxon>
        <taxon>Insecta</taxon>
        <taxon>Pterygota</taxon>
        <taxon>Neoptera</taxon>
        <taxon>Endopterygota</taxon>
        <taxon>Coleoptera</taxon>
        <taxon>Polyphaga</taxon>
        <taxon>Cucujiformia</taxon>
        <taxon>Chrysomeloidea</taxon>
        <taxon>Cerambycidae</taxon>
        <taxon>Lepturinae</taxon>
        <taxon>Rhagiini</taxon>
        <taxon>Rhamnusium</taxon>
    </lineage>
</organism>
<dbReference type="Proteomes" id="UP001162156">
    <property type="component" value="Unassembled WGS sequence"/>
</dbReference>
<dbReference type="EMBL" id="JANEYF010004621">
    <property type="protein sequence ID" value="KAJ8930551.1"/>
    <property type="molecule type" value="Genomic_DNA"/>
</dbReference>
<accession>A0AAV8WY60</accession>
<sequence length="74" mass="8584">MKSLGCPQLPALIDDSNDLLVFTPGHFLIGDRLTAIPQINVQDTPPNRLSCYNWFQAMTQHYWKRWSNEYLESS</sequence>
<dbReference type="AlphaFoldDB" id="A0AAV8WY60"/>
<proteinExistence type="predicted"/>
<comment type="caution">
    <text evidence="1">The sequence shown here is derived from an EMBL/GenBank/DDBJ whole genome shotgun (WGS) entry which is preliminary data.</text>
</comment>
<name>A0AAV8WY60_9CUCU</name>
<reference evidence="1" key="1">
    <citation type="journal article" date="2023" name="Insect Mol. Biol.">
        <title>Genome sequencing provides insights into the evolution of gene families encoding plant cell wall-degrading enzymes in longhorned beetles.</title>
        <authorList>
            <person name="Shin N.R."/>
            <person name="Okamura Y."/>
            <person name="Kirsch R."/>
            <person name="Pauchet Y."/>
        </authorList>
    </citation>
    <scope>NUCLEOTIDE SEQUENCE</scope>
    <source>
        <strain evidence="1">RBIC_L_NR</strain>
    </source>
</reference>
<keyword evidence="2" id="KW-1185">Reference proteome</keyword>
<evidence type="ECO:0008006" key="3">
    <source>
        <dbReference type="Google" id="ProtNLM"/>
    </source>
</evidence>
<evidence type="ECO:0000313" key="2">
    <source>
        <dbReference type="Proteomes" id="UP001162156"/>
    </source>
</evidence>